<reference evidence="1" key="2">
    <citation type="submission" date="2013-05" db="EMBL/GenBank/DDBJ databases">
        <authorList>
            <person name="Carter J.-M."/>
            <person name="Baker S.C."/>
            <person name="Pink R."/>
            <person name="Carter D.R.F."/>
            <person name="Collins A."/>
            <person name="Tomlin J."/>
            <person name="Gibbs M."/>
            <person name="Breuker C.J."/>
        </authorList>
    </citation>
    <scope>NUCLEOTIDE SEQUENCE</scope>
    <source>
        <tissue evidence="1">Ovary</tissue>
    </source>
</reference>
<accession>S4NZ35</accession>
<organism evidence="1">
    <name type="scientific">Pararge aegeria</name>
    <name type="common">speckled wood butterfly</name>
    <dbReference type="NCBI Taxonomy" id="116150"/>
    <lineage>
        <taxon>Eukaryota</taxon>
        <taxon>Metazoa</taxon>
        <taxon>Ecdysozoa</taxon>
        <taxon>Arthropoda</taxon>
        <taxon>Hexapoda</taxon>
        <taxon>Insecta</taxon>
        <taxon>Pterygota</taxon>
        <taxon>Neoptera</taxon>
        <taxon>Endopterygota</taxon>
        <taxon>Lepidoptera</taxon>
        <taxon>Glossata</taxon>
        <taxon>Ditrysia</taxon>
        <taxon>Papilionoidea</taxon>
        <taxon>Nymphalidae</taxon>
        <taxon>Satyrinae</taxon>
        <taxon>Satyrini</taxon>
        <taxon>Parargina</taxon>
        <taxon>Pararge</taxon>
    </lineage>
</organism>
<feature type="non-terminal residue" evidence="1">
    <location>
        <position position="96"/>
    </location>
</feature>
<sequence>MVCAAGVPFLFGSYAGGAGRSQACHWILYGVCGAPPTIFGGVIQVRLELRRCNSPSGRFFQPFSRLFPPSPIASFGWDLCESYGRIPVVGFAARHN</sequence>
<dbReference type="EMBL" id="GAIX01011507">
    <property type="protein sequence ID" value="JAA81053.1"/>
    <property type="molecule type" value="Transcribed_RNA"/>
</dbReference>
<proteinExistence type="predicted"/>
<name>S4NZ35_9NEOP</name>
<protein>
    <submittedName>
        <fullName evidence="1">Uncharacterized protein</fullName>
    </submittedName>
</protein>
<evidence type="ECO:0000313" key="1">
    <source>
        <dbReference type="EMBL" id="JAA81053.1"/>
    </source>
</evidence>
<dbReference type="AlphaFoldDB" id="S4NZ35"/>
<reference evidence="1" key="1">
    <citation type="journal article" date="2013" name="BMC Genomics">
        <title>Unscrambling butterfly oogenesis.</title>
        <authorList>
            <person name="Carter J.M."/>
            <person name="Baker S.C."/>
            <person name="Pink R."/>
            <person name="Carter D.R."/>
            <person name="Collins A."/>
            <person name="Tomlin J."/>
            <person name="Gibbs M."/>
            <person name="Breuker C.J."/>
        </authorList>
    </citation>
    <scope>NUCLEOTIDE SEQUENCE</scope>
    <source>
        <tissue evidence="1">Ovary</tissue>
    </source>
</reference>